<evidence type="ECO:0000313" key="2">
    <source>
        <dbReference type="Proteomes" id="UP000774617"/>
    </source>
</evidence>
<proteinExistence type="predicted"/>
<dbReference type="Proteomes" id="UP000774617">
    <property type="component" value="Unassembled WGS sequence"/>
</dbReference>
<dbReference type="InterPro" id="IPR011032">
    <property type="entry name" value="GroES-like_sf"/>
</dbReference>
<dbReference type="Gene3D" id="3.90.180.10">
    <property type="entry name" value="Medium-chain alcohol dehydrogenases, catalytic domain"/>
    <property type="match status" value="1"/>
</dbReference>
<evidence type="ECO:0000313" key="1">
    <source>
        <dbReference type="EMBL" id="KAH7042590.1"/>
    </source>
</evidence>
<sequence>MGELEALLHRSVQSPAAIAFEERLSADLIALGISVSSADLSKVDELAGKAVTSRLEIEEPFVIGWDEAQFEQFRELTAAKYLLWIAHGGFLEAGETSLSFAPTTGLLRTICLPHLDLSSSTDLTSERAIELTVAALQSNTKALTKGKENETKFAVSGGILHMARARADHGIDKDMELNSTNVRSVFGQLHNTHSDPGLEARKAGKIDSARWIECENPNHQLSTGGFELRVSHITLQESVIRTSTDGAEALIFGREVVGVVVIRVGAGVVHLQPGDRVSTLQWVTLSTHVRKGLHLRVWRRTRLCSSRSANSSTRRYLS</sequence>
<name>A0ABQ8G4N0_9PEZI</name>
<reference evidence="1 2" key="1">
    <citation type="journal article" date="2021" name="Nat. Commun.">
        <title>Genetic determinants of endophytism in the Arabidopsis root mycobiome.</title>
        <authorList>
            <person name="Mesny F."/>
            <person name="Miyauchi S."/>
            <person name="Thiergart T."/>
            <person name="Pickel B."/>
            <person name="Atanasova L."/>
            <person name="Karlsson M."/>
            <person name="Huettel B."/>
            <person name="Barry K.W."/>
            <person name="Haridas S."/>
            <person name="Chen C."/>
            <person name="Bauer D."/>
            <person name="Andreopoulos W."/>
            <person name="Pangilinan J."/>
            <person name="LaButti K."/>
            <person name="Riley R."/>
            <person name="Lipzen A."/>
            <person name="Clum A."/>
            <person name="Drula E."/>
            <person name="Henrissat B."/>
            <person name="Kohler A."/>
            <person name="Grigoriev I.V."/>
            <person name="Martin F.M."/>
            <person name="Hacquard S."/>
        </authorList>
    </citation>
    <scope>NUCLEOTIDE SEQUENCE [LARGE SCALE GENOMIC DNA]</scope>
    <source>
        <strain evidence="1 2">MPI-SDFR-AT-0080</strain>
    </source>
</reference>
<dbReference type="EMBL" id="JAGTJR010000025">
    <property type="protein sequence ID" value="KAH7042590.1"/>
    <property type="molecule type" value="Genomic_DNA"/>
</dbReference>
<comment type="caution">
    <text evidence="1">The sequence shown here is derived from an EMBL/GenBank/DDBJ whole genome shotgun (WGS) entry which is preliminary data.</text>
</comment>
<keyword evidence="2" id="KW-1185">Reference proteome</keyword>
<accession>A0ABQ8G4N0</accession>
<organism evidence="1 2">
    <name type="scientific">Macrophomina phaseolina</name>
    <dbReference type="NCBI Taxonomy" id="35725"/>
    <lineage>
        <taxon>Eukaryota</taxon>
        <taxon>Fungi</taxon>
        <taxon>Dikarya</taxon>
        <taxon>Ascomycota</taxon>
        <taxon>Pezizomycotina</taxon>
        <taxon>Dothideomycetes</taxon>
        <taxon>Dothideomycetes incertae sedis</taxon>
        <taxon>Botryosphaeriales</taxon>
        <taxon>Botryosphaeriaceae</taxon>
        <taxon>Macrophomina</taxon>
    </lineage>
</organism>
<dbReference type="SUPFAM" id="SSF50129">
    <property type="entry name" value="GroES-like"/>
    <property type="match status" value="1"/>
</dbReference>
<protein>
    <submittedName>
        <fullName evidence="1">Uncharacterized protein</fullName>
    </submittedName>
</protein>
<gene>
    <name evidence="1" type="ORF">B0J12DRAFT_761571</name>
</gene>